<dbReference type="GO" id="GO:0004519">
    <property type="term" value="F:endonuclease activity"/>
    <property type="evidence" value="ECO:0007669"/>
    <property type="project" value="UniProtKB-KW"/>
</dbReference>
<proteinExistence type="inferred from homology"/>
<dbReference type="EMBL" id="BAABAF010000009">
    <property type="protein sequence ID" value="GAA3773854.1"/>
    <property type="molecule type" value="Genomic_DNA"/>
</dbReference>
<dbReference type="PANTHER" id="PTHR30408:SF13">
    <property type="entry name" value="TYPE I RESTRICTION ENZYME HINDI SPECIFICITY SUBUNIT"/>
    <property type="match status" value="1"/>
</dbReference>
<comment type="similarity">
    <text evidence="1">Belongs to the type-I restriction system S methylase family.</text>
</comment>
<evidence type="ECO:0000313" key="6">
    <source>
        <dbReference type="Proteomes" id="UP001500540"/>
    </source>
</evidence>
<reference evidence="6" key="1">
    <citation type="journal article" date="2019" name="Int. J. Syst. Evol. Microbiol.">
        <title>The Global Catalogue of Microorganisms (GCM) 10K type strain sequencing project: providing services to taxonomists for standard genome sequencing and annotation.</title>
        <authorList>
            <consortium name="The Broad Institute Genomics Platform"/>
            <consortium name="The Broad Institute Genome Sequencing Center for Infectious Disease"/>
            <person name="Wu L."/>
            <person name="Ma J."/>
        </authorList>
    </citation>
    <scope>NUCLEOTIDE SEQUENCE [LARGE SCALE GENOMIC DNA]</scope>
    <source>
        <strain evidence="6">JCM 16950</strain>
    </source>
</reference>
<dbReference type="InterPro" id="IPR000055">
    <property type="entry name" value="Restrct_endonuc_typeI_TRD"/>
</dbReference>
<dbReference type="Pfam" id="PF01420">
    <property type="entry name" value="Methylase_S"/>
    <property type="match status" value="1"/>
</dbReference>
<keyword evidence="5" id="KW-0378">Hydrolase</keyword>
<dbReference type="Gene3D" id="3.90.220.20">
    <property type="entry name" value="DNA methylase specificity domains"/>
    <property type="match status" value="2"/>
</dbReference>
<keyword evidence="5" id="KW-0540">Nuclease</keyword>
<keyword evidence="5" id="KW-0255">Endonuclease</keyword>
<feature type="domain" description="Type I restriction modification DNA specificity" evidence="4">
    <location>
        <begin position="23"/>
        <end position="173"/>
    </location>
</feature>
<keyword evidence="3" id="KW-0238">DNA-binding</keyword>
<dbReference type="Proteomes" id="UP001500540">
    <property type="component" value="Unassembled WGS sequence"/>
</dbReference>
<accession>A0ABP7GTF2</accession>
<evidence type="ECO:0000313" key="5">
    <source>
        <dbReference type="EMBL" id="GAA3773854.1"/>
    </source>
</evidence>
<name>A0ABP7GTF2_9MICO</name>
<evidence type="ECO:0000256" key="2">
    <source>
        <dbReference type="ARBA" id="ARBA00022747"/>
    </source>
</evidence>
<sequence>MTVLTLSDAGVDVLDCEHKTPQAQPSGFPYIAIPDIQDGRVLLGQARRISKEDLAAWTRRTTPRTGDILVTRRGRVGDTAPIPDGIRCAIGQNLVLLRTNGERADQHYLRWAVRSPQWWGEVDRLLNVGAVFSSLNVRDISRIRLEFPPLPEQQAIAEVLGALDDKIAANTKLAAAAYELVRAEIDSSWLHKGEPCVPVVEFMELNPSSPRPVSPEPPYIDMKRLSERRWTIDGFDRRKAKGGARFMNGDTLLARITPCLENGKTGYVDVLPDDSVGLGSTEFIVLRPREGVASPVPFLIAKEARFRESAIQNMVGTSGRQRVTAADVARFKVPAPDPQWLSEFGRRVTDVFNAVRAAMAENRILAATRDALLPRLMSGEVQVGRSKTSVRTRFDI</sequence>
<comment type="caution">
    <text evidence="5">The sequence shown here is derived from an EMBL/GenBank/DDBJ whole genome shotgun (WGS) entry which is preliminary data.</text>
</comment>
<keyword evidence="2" id="KW-0680">Restriction system</keyword>
<dbReference type="PANTHER" id="PTHR30408">
    <property type="entry name" value="TYPE-1 RESTRICTION ENZYME ECOKI SPECIFICITY PROTEIN"/>
    <property type="match status" value="1"/>
</dbReference>
<dbReference type="InterPro" id="IPR052021">
    <property type="entry name" value="Type-I_RS_S_subunit"/>
</dbReference>
<organism evidence="5 6">
    <name type="scientific">Microbacterium kribbense</name>
    <dbReference type="NCBI Taxonomy" id="433645"/>
    <lineage>
        <taxon>Bacteria</taxon>
        <taxon>Bacillati</taxon>
        <taxon>Actinomycetota</taxon>
        <taxon>Actinomycetes</taxon>
        <taxon>Micrococcales</taxon>
        <taxon>Microbacteriaceae</taxon>
        <taxon>Microbacterium</taxon>
    </lineage>
</organism>
<evidence type="ECO:0000256" key="1">
    <source>
        <dbReference type="ARBA" id="ARBA00010923"/>
    </source>
</evidence>
<protein>
    <submittedName>
        <fullName evidence="5">Restriction endonuclease subunit S</fullName>
    </submittedName>
</protein>
<dbReference type="SUPFAM" id="SSF116734">
    <property type="entry name" value="DNA methylase specificity domain"/>
    <property type="match status" value="2"/>
</dbReference>
<evidence type="ECO:0000259" key="4">
    <source>
        <dbReference type="Pfam" id="PF01420"/>
    </source>
</evidence>
<dbReference type="InterPro" id="IPR044946">
    <property type="entry name" value="Restrct_endonuc_typeI_TRD_sf"/>
</dbReference>
<keyword evidence="6" id="KW-1185">Reference proteome</keyword>
<gene>
    <name evidence="5" type="ORF">GCM10022240_27150</name>
</gene>
<dbReference type="RefSeq" id="WP_344784533.1">
    <property type="nucleotide sequence ID" value="NZ_BAABAF010000009.1"/>
</dbReference>
<evidence type="ECO:0000256" key="3">
    <source>
        <dbReference type="ARBA" id="ARBA00023125"/>
    </source>
</evidence>
<dbReference type="CDD" id="cd17260">
    <property type="entry name" value="RMtype1_S_EcoEI-TRD1-CR1_like"/>
    <property type="match status" value="1"/>
</dbReference>